<dbReference type="InterPro" id="IPR017551">
    <property type="entry name" value="TriPribosyl-deP-CoA_syn_CitG"/>
</dbReference>
<dbReference type="EC" id="2.4.2.52" evidence="5"/>
<evidence type="ECO:0000256" key="5">
    <source>
        <dbReference type="HAMAP-Rule" id="MF_00397"/>
    </source>
</evidence>
<dbReference type="PANTHER" id="PTHR30201:SF2">
    <property type="entry name" value="2-(5''-TRIPHOSPHORIBOSYL)-3'-DEPHOSPHOCOENZYME-A SYNTHASE"/>
    <property type="match status" value="1"/>
</dbReference>
<dbReference type="RefSeq" id="WP_086320332.1">
    <property type="nucleotide sequence ID" value="NZ_NASK01000087.1"/>
</dbReference>
<gene>
    <name evidence="5" type="primary">citG</name>
    <name evidence="6" type="ORF">B6D06_04395</name>
</gene>
<reference evidence="6 7" key="1">
    <citation type="submission" date="2017-03" db="EMBL/GenBank/DDBJ databases">
        <title>Comparative genomics of honeybee gut symbionts reveal geographically distinct and subgroup specific antibiotic resistance.</title>
        <authorList>
            <person name="Ludvigsen J."/>
            <person name="Porcellato D."/>
            <person name="Labee-Lund T.M."/>
            <person name="Amdam G.V."/>
            <person name="Rudi K."/>
        </authorList>
    </citation>
    <scope>NUCLEOTIDE SEQUENCE [LARGE SCALE GENOMIC DNA]</scope>
    <source>
        <strain evidence="6 7">A-4-12</strain>
    </source>
</reference>
<evidence type="ECO:0000256" key="2">
    <source>
        <dbReference type="ARBA" id="ARBA00022679"/>
    </source>
</evidence>
<dbReference type="HAMAP" id="MF_00397">
    <property type="entry name" value="CitG"/>
    <property type="match status" value="1"/>
</dbReference>
<evidence type="ECO:0000256" key="3">
    <source>
        <dbReference type="ARBA" id="ARBA00022741"/>
    </source>
</evidence>
<evidence type="ECO:0000256" key="1">
    <source>
        <dbReference type="ARBA" id="ARBA00001210"/>
    </source>
</evidence>
<dbReference type="AlphaFoldDB" id="A0A242NVB4"/>
<dbReference type="NCBIfam" id="TIGR03125">
    <property type="entry name" value="citrate_citG"/>
    <property type="match status" value="1"/>
</dbReference>
<dbReference type="Gene3D" id="1.10.4200.10">
    <property type="entry name" value="Triphosphoribosyl-dephospho-CoA protein"/>
    <property type="match status" value="1"/>
</dbReference>
<evidence type="ECO:0000256" key="4">
    <source>
        <dbReference type="ARBA" id="ARBA00022840"/>
    </source>
</evidence>
<keyword evidence="2 5" id="KW-0808">Transferase</keyword>
<sequence length="299" mass="32973">MSNYLAQVISLESKLISHNVLSSPTILAIQALIREICLSPKPGLVDMNNNGAHHDMNFQTFITSINAISIWFERFYQYGKHNANVAAPDFLANIRPIGLECETAMFSATKQINTHKGGIFAFGLLLSAIGKLEQLKLQTTIPMICNEVANICHGMVNNELSQNNRSHSIGERLFKQHNLTGARGEAESGYTTAREISLPIYQEMLNSGYNEESALLQAMLYLLAYNQDTNLVSRGGLAGLEFVQNEAKDLIQQGGVMHPNGLEMIAKLDDELIKRHLSPGGSADLIAVTWFLSHYAVPN</sequence>
<dbReference type="InterPro" id="IPR002736">
    <property type="entry name" value="CitG"/>
</dbReference>
<protein>
    <recommendedName>
        <fullName evidence="5">Probable 2-(5''-triphosphoribosyl)-3'-dephosphocoenzyme-A synthase</fullName>
        <shortName evidence="5">2-(5''-triphosphoribosyl)-3'-dephospho-CoA synthase</shortName>
        <ecNumber evidence="5">2.4.2.52</ecNumber>
    </recommendedName>
</protein>
<dbReference type="GO" id="GO:0051191">
    <property type="term" value="P:prosthetic group biosynthetic process"/>
    <property type="evidence" value="ECO:0007669"/>
    <property type="project" value="TreeGrafter"/>
</dbReference>
<evidence type="ECO:0000313" key="6">
    <source>
        <dbReference type="EMBL" id="OTQ50392.1"/>
    </source>
</evidence>
<keyword evidence="4 5" id="KW-0067">ATP-binding</keyword>
<dbReference type="GO" id="GO:0005524">
    <property type="term" value="F:ATP binding"/>
    <property type="evidence" value="ECO:0007669"/>
    <property type="project" value="UniProtKB-KW"/>
</dbReference>
<evidence type="ECO:0000313" key="7">
    <source>
        <dbReference type="Proteomes" id="UP000194968"/>
    </source>
</evidence>
<dbReference type="EMBL" id="NASK01000087">
    <property type="protein sequence ID" value="OTQ50392.1"/>
    <property type="molecule type" value="Genomic_DNA"/>
</dbReference>
<dbReference type="PANTHER" id="PTHR30201">
    <property type="entry name" value="TRIPHOSPHORIBOSYL-DEPHOSPHO-COA SYNTHASE"/>
    <property type="match status" value="1"/>
</dbReference>
<dbReference type="Proteomes" id="UP000194968">
    <property type="component" value="Unassembled WGS sequence"/>
</dbReference>
<dbReference type="Pfam" id="PF01874">
    <property type="entry name" value="CitG"/>
    <property type="match status" value="1"/>
</dbReference>
<comment type="caution">
    <text evidence="6">The sequence shown here is derived from an EMBL/GenBank/DDBJ whole genome shotgun (WGS) entry which is preliminary data.</text>
</comment>
<comment type="similarity">
    <text evidence="5">Belongs to the CitG/MdcB family.</text>
</comment>
<organism evidence="6 7">
    <name type="scientific">Gilliamella apis</name>
    <dbReference type="NCBI Taxonomy" id="1970738"/>
    <lineage>
        <taxon>Bacteria</taxon>
        <taxon>Pseudomonadati</taxon>
        <taxon>Pseudomonadota</taxon>
        <taxon>Gammaproteobacteria</taxon>
        <taxon>Orbales</taxon>
        <taxon>Orbaceae</taxon>
        <taxon>Gilliamella</taxon>
    </lineage>
</organism>
<accession>A0A242NVB4</accession>
<proteinExistence type="inferred from homology"/>
<name>A0A242NVB4_9GAMM</name>
<keyword evidence="3 5" id="KW-0547">Nucleotide-binding</keyword>
<comment type="catalytic activity">
    <reaction evidence="1 5">
        <text>3'-dephospho-CoA + ATP = 2'-(5''-triphospho-alpha-D-ribosyl)-3'-dephospho-CoA + adenine</text>
        <dbReference type="Rhea" id="RHEA:15117"/>
        <dbReference type="ChEBI" id="CHEBI:16708"/>
        <dbReference type="ChEBI" id="CHEBI:30616"/>
        <dbReference type="ChEBI" id="CHEBI:57328"/>
        <dbReference type="ChEBI" id="CHEBI:61378"/>
        <dbReference type="EC" id="2.4.2.52"/>
    </reaction>
</comment>
<dbReference type="OrthoDB" id="114886at2"/>
<dbReference type="GO" id="GO:0046917">
    <property type="term" value="F:triphosphoribosyl-dephospho-CoA synthase activity"/>
    <property type="evidence" value="ECO:0007669"/>
    <property type="project" value="UniProtKB-UniRule"/>
</dbReference>